<reference evidence="3 4" key="1">
    <citation type="journal article" date="2018" name="Gigascience">
        <title>Genomes of trombidid mites reveal novel predicted allergens and laterally-transferred genes associated with secondary metabolism.</title>
        <authorList>
            <person name="Dong X."/>
            <person name="Chaisiri K."/>
            <person name="Xia D."/>
            <person name="Armstrong S.D."/>
            <person name="Fang Y."/>
            <person name="Donnelly M.J."/>
            <person name="Kadowaki T."/>
            <person name="McGarry J.W."/>
            <person name="Darby A.C."/>
            <person name="Makepeace B.L."/>
        </authorList>
    </citation>
    <scope>NUCLEOTIDE SEQUENCE [LARGE SCALE GENOMIC DNA]</scope>
    <source>
        <strain evidence="3">UoL-UT</strain>
    </source>
</reference>
<dbReference type="PRINTS" id="PR01504">
    <property type="entry name" value="PNCREATITSAP"/>
</dbReference>
<protein>
    <submittedName>
        <fullName evidence="3">Low affinity immunoglobulin epsilon Fc receptor-like protein</fullName>
    </submittedName>
</protein>
<dbReference type="Pfam" id="PF00059">
    <property type="entry name" value="Lectin_C"/>
    <property type="match status" value="1"/>
</dbReference>
<dbReference type="InterPro" id="IPR018378">
    <property type="entry name" value="C-type_lectin_CS"/>
</dbReference>
<evidence type="ECO:0000256" key="1">
    <source>
        <dbReference type="ARBA" id="ARBA00023157"/>
    </source>
</evidence>
<dbReference type="Gene3D" id="3.10.100.10">
    <property type="entry name" value="Mannose-Binding Protein A, subunit A"/>
    <property type="match status" value="1"/>
</dbReference>
<dbReference type="PANTHER" id="PTHR22803">
    <property type="entry name" value="MANNOSE, PHOSPHOLIPASE, LECTIN RECEPTOR RELATED"/>
    <property type="match status" value="1"/>
</dbReference>
<evidence type="ECO:0000313" key="4">
    <source>
        <dbReference type="Proteomes" id="UP000288716"/>
    </source>
</evidence>
<dbReference type="InterPro" id="IPR016186">
    <property type="entry name" value="C-type_lectin-like/link_sf"/>
</dbReference>
<gene>
    <name evidence="3" type="ORF">B4U80_13894</name>
</gene>
<name>A0A443S8N9_9ACAR</name>
<comment type="caution">
    <text evidence="3">The sequence shown here is derived from an EMBL/GenBank/DDBJ whole genome shotgun (WGS) entry which is preliminary data.</text>
</comment>
<evidence type="ECO:0000259" key="2">
    <source>
        <dbReference type="PROSITE" id="PS50041"/>
    </source>
</evidence>
<dbReference type="AlphaFoldDB" id="A0A443S8N9"/>
<dbReference type="InterPro" id="IPR016187">
    <property type="entry name" value="CTDL_fold"/>
</dbReference>
<dbReference type="InterPro" id="IPR050111">
    <property type="entry name" value="C-type_lectin/snaclec_domain"/>
</dbReference>
<dbReference type="OrthoDB" id="7357196at2759"/>
<organism evidence="3 4">
    <name type="scientific">Leptotrombidium deliense</name>
    <dbReference type="NCBI Taxonomy" id="299467"/>
    <lineage>
        <taxon>Eukaryota</taxon>
        <taxon>Metazoa</taxon>
        <taxon>Ecdysozoa</taxon>
        <taxon>Arthropoda</taxon>
        <taxon>Chelicerata</taxon>
        <taxon>Arachnida</taxon>
        <taxon>Acari</taxon>
        <taxon>Acariformes</taxon>
        <taxon>Trombidiformes</taxon>
        <taxon>Prostigmata</taxon>
        <taxon>Anystina</taxon>
        <taxon>Parasitengona</taxon>
        <taxon>Trombiculoidea</taxon>
        <taxon>Trombiculidae</taxon>
        <taxon>Leptotrombidium</taxon>
    </lineage>
</organism>
<dbReference type="SMART" id="SM00034">
    <property type="entry name" value="CLECT"/>
    <property type="match status" value="1"/>
</dbReference>
<proteinExistence type="predicted"/>
<dbReference type="PROSITE" id="PS50041">
    <property type="entry name" value="C_TYPE_LECTIN_2"/>
    <property type="match status" value="1"/>
</dbReference>
<accession>A0A443S8N9</accession>
<feature type="domain" description="C-type lectin" evidence="2">
    <location>
        <begin position="18"/>
        <end position="133"/>
    </location>
</feature>
<dbReference type="STRING" id="299467.A0A443S8N9"/>
<dbReference type="EMBL" id="NCKV01005667">
    <property type="protein sequence ID" value="RWS23918.1"/>
    <property type="molecule type" value="Genomic_DNA"/>
</dbReference>
<keyword evidence="3" id="KW-0675">Receptor</keyword>
<dbReference type="InterPro" id="IPR001304">
    <property type="entry name" value="C-type_lectin-like"/>
</dbReference>
<dbReference type="Proteomes" id="UP000288716">
    <property type="component" value="Unassembled WGS sequence"/>
</dbReference>
<dbReference type="CDD" id="cd00037">
    <property type="entry name" value="CLECT"/>
    <property type="match status" value="1"/>
</dbReference>
<keyword evidence="4" id="KW-1185">Reference proteome</keyword>
<dbReference type="SUPFAM" id="SSF56436">
    <property type="entry name" value="C-type lectin-like"/>
    <property type="match status" value="1"/>
</dbReference>
<keyword evidence="1" id="KW-1015">Disulfide bond</keyword>
<evidence type="ECO:0000313" key="3">
    <source>
        <dbReference type="EMBL" id="RWS23918.1"/>
    </source>
</evidence>
<sequence>MSLNLFTCIACPNGWVHFSRKCYIHQKSAQSHSNAQYMCAIQGASLLSIRSLDENQFINKYLNAYGYVWTSGKRLRIGSSEFRWGDGSSMSYSNWNRNEPSDIHTSHDMCLDLDKYGGWNDFYCSEKLSYVCEKKLILDCSTTNHVNVDVLQLWLEQCILPELKRSTYENTLNIDTLNAKITELAAKSEIIQANATAISNETNENINNFKDEQQEKFEKTMSSFNAIKKINDELRSLMVLQNHLSEKEQNQKLTILKNYFETKTNLLYELIRELVLDKTKSDAEAQKFASGVQLEYSSSILIAFCFICLVMPM</sequence>
<dbReference type="VEuPathDB" id="VectorBase:LDEU008122"/>
<dbReference type="PROSITE" id="PS00615">
    <property type="entry name" value="C_TYPE_LECTIN_1"/>
    <property type="match status" value="1"/>
</dbReference>